<dbReference type="GeneID" id="94580431"/>
<dbReference type="PANTHER" id="PTHR42850:SF2">
    <property type="entry name" value="BLL5683 PROTEIN"/>
    <property type="match status" value="1"/>
</dbReference>
<dbReference type="InterPro" id="IPR050126">
    <property type="entry name" value="Ap4A_hydrolase"/>
</dbReference>
<dbReference type="GO" id="GO:0005737">
    <property type="term" value="C:cytoplasm"/>
    <property type="evidence" value="ECO:0007669"/>
    <property type="project" value="TreeGrafter"/>
</dbReference>
<dbReference type="InterPro" id="IPR029052">
    <property type="entry name" value="Metallo-depent_PP-like"/>
</dbReference>
<proteinExistence type="inferred from homology"/>
<dbReference type="InterPro" id="IPR011152">
    <property type="entry name" value="Pesterase_MJ0912"/>
</dbReference>
<name>A0A1X3DE12_9NEIS</name>
<reference evidence="4" key="1">
    <citation type="submission" date="2017-01" db="EMBL/GenBank/DDBJ databases">
        <authorList>
            <person name="Wolfgang W.J."/>
            <person name="Cole J."/>
            <person name="Wroblewski D."/>
            <person name="Mcginnis J."/>
            <person name="Musser K.A."/>
        </authorList>
    </citation>
    <scope>NUCLEOTIDE SEQUENCE [LARGE SCALE GENOMIC DNA]</scope>
    <source>
        <strain evidence="4">DSM 19151</strain>
    </source>
</reference>
<dbReference type="SUPFAM" id="SSF56300">
    <property type="entry name" value="Metallo-dependent phosphatases"/>
    <property type="match status" value="1"/>
</dbReference>
<evidence type="ECO:0000313" key="4">
    <source>
        <dbReference type="Proteomes" id="UP000193118"/>
    </source>
</evidence>
<dbReference type="GO" id="GO:0016791">
    <property type="term" value="F:phosphatase activity"/>
    <property type="evidence" value="ECO:0007669"/>
    <property type="project" value="TreeGrafter"/>
</dbReference>
<protein>
    <submittedName>
        <fullName evidence="3">YfcE family phosphodiesterase</fullName>
    </submittedName>
</protein>
<dbReference type="RefSeq" id="WP_085365676.1">
    <property type="nucleotide sequence ID" value="NZ_CAUJPZ010000006.1"/>
</dbReference>
<keyword evidence="4" id="KW-1185">Reference proteome</keyword>
<dbReference type="AlphaFoldDB" id="A0A1X3DE12"/>
<organism evidence="3 4">
    <name type="scientific">Neisseria dentiae</name>
    <dbReference type="NCBI Taxonomy" id="194197"/>
    <lineage>
        <taxon>Bacteria</taxon>
        <taxon>Pseudomonadati</taxon>
        <taxon>Pseudomonadota</taxon>
        <taxon>Betaproteobacteria</taxon>
        <taxon>Neisseriales</taxon>
        <taxon>Neisseriaceae</taxon>
        <taxon>Neisseria</taxon>
    </lineage>
</organism>
<dbReference type="PIRSF" id="PIRSF000883">
    <property type="entry name" value="Pesterase_MJ0912"/>
    <property type="match status" value="1"/>
</dbReference>
<dbReference type="Gene3D" id="3.60.21.10">
    <property type="match status" value="1"/>
</dbReference>
<evidence type="ECO:0000256" key="1">
    <source>
        <dbReference type="ARBA" id="ARBA00008950"/>
    </source>
</evidence>
<comment type="similarity">
    <text evidence="1">Belongs to the metallophosphoesterase superfamily. YfcE family.</text>
</comment>
<sequence length="261" mass="28696">MRLALISDIHGNLPALEAVAADIRRRGCDAVANLGDCLSGPLWPKETAQFLMAENWPTVAGNHERQLLTQSAAKQSLSDRFASLQLGQPEWAWLAALPAIMPLAEDILLCHGSPHGDKVYLMESIVNGRTVLSAEKEIRQRLGDTRAAVIACGHTHIPRSLHIDDMLLINPGSVGLQAYEDDQPPHVVENGSPHARYAVIEKRQNTWITEHFTIPYPHGAAVAKAQKEHRTDWAYALQYGRTPPAHTLPAGTLTVNPEYQP</sequence>
<comment type="caution">
    <text evidence="3">The sequence shown here is derived from an EMBL/GenBank/DDBJ whole genome shotgun (WGS) entry which is preliminary data.</text>
</comment>
<accession>A0A1X3DE12</accession>
<evidence type="ECO:0000313" key="3">
    <source>
        <dbReference type="EMBL" id="OSI17707.1"/>
    </source>
</evidence>
<dbReference type="Proteomes" id="UP000193118">
    <property type="component" value="Unassembled WGS sequence"/>
</dbReference>
<dbReference type="STRING" id="194197.BWD09_05350"/>
<feature type="domain" description="Calcineurin-like phosphoesterase" evidence="2">
    <location>
        <begin position="1"/>
        <end position="178"/>
    </location>
</feature>
<dbReference type="EMBL" id="MTBO01000009">
    <property type="protein sequence ID" value="OSI17707.1"/>
    <property type="molecule type" value="Genomic_DNA"/>
</dbReference>
<evidence type="ECO:0000259" key="2">
    <source>
        <dbReference type="Pfam" id="PF12850"/>
    </source>
</evidence>
<dbReference type="OrthoDB" id="9813918at2"/>
<dbReference type="InterPro" id="IPR024654">
    <property type="entry name" value="Calcineurin-like_PHP_lpxH"/>
</dbReference>
<gene>
    <name evidence="3" type="ORF">BWD09_05350</name>
</gene>
<dbReference type="Pfam" id="PF12850">
    <property type="entry name" value="Metallophos_2"/>
    <property type="match status" value="1"/>
</dbReference>
<dbReference type="PANTHER" id="PTHR42850">
    <property type="entry name" value="METALLOPHOSPHOESTERASE"/>
    <property type="match status" value="1"/>
</dbReference>